<evidence type="ECO:0000256" key="5">
    <source>
        <dbReference type="ARBA" id="ARBA00023146"/>
    </source>
</evidence>
<dbReference type="InterPro" id="IPR047089">
    <property type="entry name" value="Asp-tRNA-ligase_1_N"/>
</dbReference>
<evidence type="ECO:0000256" key="4">
    <source>
        <dbReference type="ARBA" id="ARBA00022917"/>
    </source>
</evidence>
<dbReference type="AlphaFoldDB" id="A0A5A8DL29"/>
<dbReference type="SUPFAM" id="SSF55681">
    <property type="entry name" value="Class II aaRS and biotin synthetases"/>
    <property type="match status" value="1"/>
</dbReference>
<proteinExistence type="inferred from homology"/>
<feature type="domain" description="Aminoacyl-transfer RNA synthetases class-II family profile" evidence="7">
    <location>
        <begin position="211"/>
        <end position="721"/>
    </location>
</feature>
<dbReference type="OrthoDB" id="439710at2759"/>
<name>A0A5A8DL29_CAFRO</name>
<dbReference type="InterPro" id="IPR004365">
    <property type="entry name" value="NA-bd_OB_tRNA"/>
</dbReference>
<dbReference type="InterPro" id="IPR004115">
    <property type="entry name" value="GAD-like_sf"/>
</dbReference>
<gene>
    <name evidence="9" type="ORF">FNF27_04767</name>
    <name evidence="8" type="ORF">FNF31_02019</name>
</gene>
<keyword evidence="3" id="KW-0067">ATP-binding</keyword>
<dbReference type="GO" id="GO:0003676">
    <property type="term" value="F:nucleic acid binding"/>
    <property type="evidence" value="ECO:0007669"/>
    <property type="project" value="InterPro"/>
</dbReference>
<dbReference type="GO" id="GO:0006422">
    <property type="term" value="P:aspartyl-tRNA aminoacylation"/>
    <property type="evidence" value="ECO:0007669"/>
    <property type="project" value="TreeGrafter"/>
</dbReference>
<dbReference type="CDD" id="cd04317">
    <property type="entry name" value="EcAspRS_like_N"/>
    <property type="match status" value="1"/>
</dbReference>
<protein>
    <recommendedName>
        <fullName evidence="7">Aminoacyl-transfer RNA synthetases class-II family profile domain-containing protein</fullName>
    </recommendedName>
</protein>
<reference evidence="10 11" key="1">
    <citation type="submission" date="2019-07" db="EMBL/GenBank/DDBJ databases">
        <title>Genomes of Cafeteria roenbergensis.</title>
        <authorList>
            <person name="Fischer M.G."/>
            <person name="Hackl T."/>
            <person name="Roman M."/>
        </authorList>
    </citation>
    <scope>NUCLEOTIDE SEQUENCE [LARGE SCALE GENOMIC DNA]</scope>
    <source>
        <strain evidence="8 11">Cflag</strain>
        <strain evidence="9 10">E4-10P</strain>
    </source>
</reference>
<evidence type="ECO:0000313" key="10">
    <source>
        <dbReference type="Proteomes" id="UP000322899"/>
    </source>
</evidence>
<evidence type="ECO:0000256" key="6">
    <source>
        <dbReference type="SAM" id="MobiDB-lite"/>
    </source>
</evidence>
<dbReference type="InterPro" id="IPR018149">
    <property type="entry name" value="Lys-tRNA-synth_II_C"/>
</dbReference>
<keyword evidence="4" id="KW-0648">Protein biosynthesis</keyword>
<dbReference type="Proteomes" id="UP000325113">
    <property type="component" value="Unassembled WGS sequence"/>
</dbReference>
<dbReference type="InterPro" id="IPR004364">
    <property type="entry name" value="Aa-tRNA-synt_II"/>
</dbReference>
<dbReference type="PANTHER" id="PTHR22594">
    <property type="entry name" value="ASPARTYL/LYSYL-TRNA SYNTHETASE"/>
    <property type="match status" value="1"/>
</dbReference>
<evidence type="ECO:0000313" key="9">
    <source>
        <dbReference type="EMBL" id="KAA0173810.1"/>
    </source>
</evidence>
<dbReference type="Pfam" id="PF01336">
    <property type="entry name" value="tRNA_anti-codon"/>
    <property type="match status" value="1"/>
</dbReference>
<sequence length="754" mass="77800">MVRPSPRVAAPAASRAASSASAAPTEAARAFPVAAAPSAALQLSAEIRTSGCDLTASDVGRSVVLAGWVQAKRVWSAKADSDAARPAFVVLRDEFGTVQLVVDASGGPSAREAASAVAELPLESCVRVEGVVRARPEGQAKSAAASGAVEVLVSAVSVLNAPPPSSGPAPLPVATAVAEDEGATGATGPGEDVRMRHRSLDLRRPRMQRNLRVRAATIHAMRRQLAERHGFLEVETPALFLSTPEGAREFIVPTRESGRFYALVQSPQQHKQMLMAGGVTRYFQVARCFRDEGGRADRQPEFTQLDMEMGFAGGADIRRVAEGVLDAALAAFNDTAAALARLPPPLRSVARRGGAGSPLPVFTYADCMHSFGSDRPLRRLGVARPEPEDKDRVASEAGASSVTAGGELPLRDVSAILAASAVEEGQGGAAGAALLHAARTCAAQAAREADGSVPAAPPGSLEALRPSRAEASAAVGAEEGDLVVIAAGLGDTPCRTLGAVRLEGAAALKEAEAPAPGAGAGTSAARGGGGAAAGRRGGGKQPTRRAVAAAAEDDGDAAAAPLPPRELDVFWVTAFPLFESAEEGEYQPGGGGAVLTPAHHPFTAPVPAHLEVLETARREGWDPRTDAAARDRLACVEAQSYDVVCDGAELGGGSVRMHRHQDQEAVFAALQLPEERIASFGHLLDALRWGAPPHAGIALGLDRFVAMLTESPSLRDVLAFPKTTGGQDLLSGAPGPVDHARLTEYRVRPLAKDE</sequence>
<dbReference type="InterPro" id="IPR004524">
    <property type="entry name" value="Asp-tRNA-ligase_1"/>
</dbReference>
<dbReference type="GO" id="GO:0005739">
    <property type="term" value="C:mitochondrion"/>
    <property type="evidence" value="ECO:0007669"/>
    <property type="project" value="TreeGrafter"/>
</dbReference>
<feature type="compositionally biased region" description="Low complexity" evidence="6">
    <location>
        <begin position="511"/>
        <end position="525"/>
    </location>
</feature>
<dbReference type="Gene3D" id="3.30.1360.30">
    <property type="entry name" value="GAD-like domain"/>
    <property type="match status" value="1"/>
</dbReference>
<dbReference type="Proteomes" id="UP000322899">
    <property type="component" value="Unassembled WGS sequence"/>
</dbReference>
<evidence type="ECO:0000256" key="1">
    <source>
        <dbReference type="ARBA" id="ARBA00022598"/>
    </source>
</evidence>
<keyword evidence="1" id="KW-0436">Ligase</keyword>
<dbReference type="HAMAP" id="MF_00044">
    <property type="entry name" value="Asp_tRNA_synth_type1"/>
    <property type="match status" value="1"/>
</dbReference>
<evidence type="ECO:0000256" key="2">
    <source>
        <dbReference type="ARBA" id="ARBA00022741"/>
    </source>
</evidence>
<organism evidence="8 11">
    <name type="scientific">Cafeteria roenbergensis</name>
    <name type="common">Marine flagellate</name>
    <dbReference type="NCBI Taxonomy" id="33653"/>
    <lineage>
        <taxon>Eukaryota</taxon>
        <taxon>Sar</taxon>
        <taxon>Stramenopiles</taxon>
        <taxon>Bigyra</taxon>
        <taxon>Opalozoa</taxon>
        <taxon>Bicosoecida</taxon>
        <taxon>Cafeteriaceae</taxon>
        <taxon>Cafeteria</taxon>
    </lineage>
</organism>
<evidence type="ECO:0000313" key="11">
    <source>
        <dbReference type="Proteomes" id="UP000325113"/>
    </source>
</evidence>
<evidence type="ECO:0000259" key="7">
    <source>
        <dbReference type="PROSITE" id="PS50862"/>
    </source>
</evidence>
<accession>A0A5A8DL29</accession>
<dbReference type="InterPro" id="IPR045864">
    <property type="entry name" value="aa-tRNA-synth_II/BPL/LPL"/>
</dbReference>
<keyword evidence="5" id="KW-0030">Aminoacyl-tRNA synthetase</keyword>
<feature type="region of interest" description="Disordered" evidence="6">
    <location>
        <begin position="511"/>
        <end position="561"/>
    </location>
</feature>
<dbReference type="PROSITE" id="PS50862">
    <property type="entry name" value="AA_TRNA_LIGASE_II"/>
    <property type="match status" value="1"/>
</dbReference>
<dbReference type="Gene3D" id="3.30.930.10">
    <property type="entry name" value="Bira Bifunctional Protein, Domain 2"/>
    <property type="match status" value="2"/>
</dbReference>
<dbReference type="InterPro" id="IPR006195">
    <property type="entry name" value="aa-tRNA-synth_II"/>
</dbReference>
<dbReference type="GO" id="GO:0004815">
    <property type="term" value="F:aspartate-tRNA ligase activity"/>
    <property type="evidence" value="ECO:0007669"/>
    <property type="project" value="TreeGrafter"/>
</dbReference>
<dbReference type="PANTHER" id="PTHR22594:SF5">
    <property type="entry name" value="ASPARTATE--TRNA LIGASE, MITOCHONDRIAL"/>
    <property type="match status" value="1"/>
</dbReference>
<dbReference type="EMBL" id="VLTM01000013">
    <property type="protein sequence ID" value="KAA0165357.1"/>
    <property type="molecule type" value="Genomic_DNA"/>
</dbReference>
<dbReference type="EMBL" id="VLTO01000029">
    <property type="protein sequence ID" value="KAA0173810.1"/>
    <property type="molecule type" value="Genomic_DNA"/>
</dbReference>
<dbReference type="PRINTS" id="PR00982">
    <property type="entry name" value="TRNASYNTHLYS"/>
</dbReference>
<dbReference type="GO" id="GO:0006430">
    <property type="term" value="P:lysyl-tRNA aminoacylation"/>
    <property type="evidence" value="ECO:0007669"/>
    <property type="project" value="InterPro"/>
</dbReference>
<dbReference type="InterPro" id="IPR012340">
    <property type="entry name" value="NA-bd_OB-fold"/>
</dbReference>
<dbReference type="SUPFAM" id="SSF50249">
    <property type="entry name" value="Nucleic acid-binding proteins"/>
    <property type="match status" value="1"/>
</dbReference>
<feature type="region of interest" description="Disordered" evidence="6">
    <location>
        <begin position="1"/>
        <end position="22"/>
    </location>
</feature>
<dbReference type="GO" id="GO:0005524">
    <property type="term" value="F:ATP binding"/>
    <property type="evidence" value="ECO:0007669"/>
    <property type="project" value="UniProtKB-KW"/>
</dbReference>
<evidence type="ECO:0000313" key="8">
    <source>
        <dbReference type="EMBL" id="KAA0165357.1"/>
    </source>
</evidence>
<evidence type="ECO:0000256" key="3">
    <source>
        <dbReference type="ARBA" id="ARBA00022840"/>
    </source>
</evidence>
<comment type="caution">
    <text evidence="8">The sequence shown here is derived from an EMBL/GenBank/DDBJ whole genome shotgun (WGS) entry which is preliminary data.</text>
</comment>
<keyword evidence="2" id="KW-0547">Nucleotide-binding</keyword>
<dbReference type="GO" id="GO:0004824">
    <property type="term" value="F:lysine-tRNA ligase activity"/>
    <property type="evidence" value="ECO:0007669"/>
    <property type="project" value="InterPro"/>
</dbReference>
<dbReference type="Pfam" id="PF00152">
    <property type="entry name" value="tRNA-synt_2"/>
    <property type="match status" value="1"/>
</dbReference>
<feature type="compositionally biased region" description="Gly residues" evidence="6">
    <location>
        <begin position="526"/>
        <end position="540"/>
    </location>
</feature>
<dbReference type="Gene3D" id="2.40.50.140">
    <property type="entry name" value="Nucleic acid-binding proteins"/>
    <property type="match status" value="1"/>
</dbReference>